<evidence type="ECO:0000256" key="6">
    <source>
        <dbReference type="ARBA" id="ARBA00023049"/>
    </source>
</evidence>
<evidence type="ECO:0000256" key="4">
    <source>
        <dbReference type="ARBA" id="ARBA00022801"/>
    </source>
</evidence>
<sequence length="256" mass="27611">MNSRTVCAVSTISCAISNRTFGRKWSRAEPRLGPIGRVFLTLLLVACGGGPTPTPAPVPVREPAPPPVAVRPRRELPATPIHYGPRDAAVTMADLDSLWQQQLMLPVEGLTRKALKDNYTAGRASGRIHGALDIAAPRSTPVLAAADLVIGRLLTGPVGGIVIYAYDPAEQFTYYFAHLERYRRGLAVGDRVAKGSVIGYVGTTGNAPKNAPHLHFQVMKRGTGRAWWDGPPINPFSYFATDGIRPTGRDIPIEDL</sequence>
<evidence type="ECO:0000256" key="2">
    <source>
        <dbReference type="ARBA" id="ARBA00022670"/>
    </source>
</evidence>
<evidence type="ECO:0000313" key="9">
    <source>
        <dbReference type="EMBL" id="HCT57926.1"/>
    </source>
</evidence>
<dbReference type="PANTHER" id="PTHR21666:SF288">
    <property type="entry name" value="CELL DIVISION PROTEIN YTFB"/>
    <property type="match status" value="1"/>
</dbReference>
<dbReference type="Pfam" id="PF01551">
    <property type="entry name" value="Peptidase_M23"/>
    <property type="match status" value="1"/>
</dbReference>
<keyword evidence="6" id="KW-0482">Metalloprotease</keyword>
<feature type="domain" description="M23ase beta-sheet core" evidence="8">
    <location>
        <begin position="128"/>
        <end position="223"/>
    </location>
</feature>
<dbReference type="GO" id="GO:0004222">
    <property type="term" value="F:metalloendopeptidase activity"/>
    <property type="evidence" value="ECO:0007669"/>
    <property type="project" value="TreeGrafter"/>
</dbReference>
<comment type="cofactor">
    <cofactor evidence="1">
        <name>Zn(2+)</name>
        <dbReference type="ChEBI" id="CHEBI:29105"/>
    </cofactor>
</comment>
<keyword evidence="5" id="KW-0862">Zinc</keyword>
<accession>A0A3D4V9Y4</accession>
<comment type="caution">
    <text evidence="9">The sequence shown here is derived from an EMBL/GenBank/DDBJ whole genome shotgun (WGS) entry which is preliminary data.</text>
</comment>
<evidence type="ECO:0000256" key="3">
    <source>
        <dbReference type="ARBA" id="ARBA00022723"/>
    </source>
</evidence>
<dbReference type="InterPro" id="IPR016047">
    <property type="entry name" value="M23ase_b-sheet_dom"/>
</dbReference>
<evidence type="ECO:0000256" key="7">
    <source>
        <dbReference type="SAM" id="MobiDB-lite"/>
    </source>
</evidence>
<proteinExistence type="predicted"/>
<dbReference type="Proteomes" id="UP000264071">
    <property type="component" value="Unassembled WGS sequence"/>
</dbReference>
<dbReference type="SUPFAM" id="SSF51261">
    <property type="entry name" value="Duplicated hybrid motif"/>
    <property type="match status" value="1"/>
</dbReference>
<feature type="compositionally biased region" description="Pro residues" evidence="7">
    <location>
        <begin position="53"/>
        <end position="69"/>
    </location>
</feature>
<feature type="region of interest" description="Disordered" evidence="7">
    <location>
        <begin position="53"/>
        <end position="72"/>
    </location>
</feature>
<dbReference type="AlphaFoldDB" id="A0A3D4V9Y4"/>
<reference evidence="9 10" key="1">
    <citation type="journal article" date="2018" name="Nat. Biotechnol.">
        <title>A standardized bacterial taxonomy based on genome phylogeny substantially revises the tree of life.</title>
        <authorList>
            <person name="Parks D.H."/>
            <person name="Chuvochina M."/>
            <person name="Waite D.W."/>
            <person name="Rinke C."/>
            <person name="Skarshewski A."/>
            <person name="Chaumeil P.A."/>
            <person name="Hugenholtz P."/>
        </authorList>
    </citation>
    <scope>NUCLEOTIDE SEQUENCE [LARGE SCALE GENOMIC DNA]</scope>
    <source>
        <strain evidence="9">UBA8844</strain>
    </source>
</reference>
<evidence type="ECO:0000256" key="5">
    <source>
        <dbReference type="ARBA" id="ARBA00022833"/>
    </source>
</evidence>
<keyword evidence="4" id="KW-0378">Hydrolase</keyword>
<evidence type="ECO:0000256" key="1">
    <source>
        <dbReference type="ARBA" id="ARBA00001947"/>
    </source>
</evidence>
<keyword evidence="2" id="KW-0645">Protease</keyword>
<dbReference type="GO" id="GO:0006508">
    <property type="term" value="P:proteolysis"/>
    <property type="evidence" value="ECO:0007669"/>
    <property type="project" value="UniProtKB-KW"/>
</dbReference>
<name>A0A3D4V9Y4_9BACT</name>
<gene>
    <name evidence="9" type="ORF">DGD08_12050</name>
</gene>
<dbReference type="Gene3D" id="2.70.70.10">
    <property type="entry name" value="Glucose Permease (Domain IIA)"/>
    <property type="match status" value="1"/>
</dbReference>
<dbReference type="PANTHER" id="PTHR21666">
    <property type="entry name" value="PEPTIDASE-RELATED"/>
    <property type="match status" value="1"/>
</dbReference>
<dbReference type="InterPro" id="IPR011055">
    <property type="entry name" value="Dup_hybrid_motif"/>
</dbReference>
<organism evidence="9 10">
    <name type="scientific">Gemmatimonas aurantiaca</name>
    <dbReference type="NCBI Taxonomy" id="173480"/>
    <lineage>
        <taxon>Bacteria</taxon>
        <taxon>Pseudomonadati</taxon>
        <taxon>Gemmatimonadota</taxon>
        <taxon>Gemmatimonadia</taxon>
        <taxon>Gemmatimonadales</taxon>
        <taxon>Gemmatimonadaceae</taxon>
        <taxon>Gemmatimonas</taxon>
    </lineage>
</organism>
<dbReference type="InterPro" id="IPR050570">
    <property type="entry name" value="Cell_wall_metabolism_enzyme"/>
</dbReference>
<evidence type="ECO:0000259" key="8">
    <source>
        <dbReference type="Pfam" id="PF01551"/>
    </source>
</evidence>
<evidence type="ECO:0000313" key="10">
    <source>
        <dbReference type="Proteomes" id="UP000264071"/>
    </source>
</evidence>
<dbReference type="EMBL" id="DPIY01000010">
    <property type="protein sequence ID" value="HCT57926.1"/>
    <property type="molecule type" value="Genomic_DNA"/>
</dbReference>
<keyword evidence="3" id="KW-0479">Metal-binding</keyword>
<dbReference type="GO" id="GO:0046872">
    <property type="term" value="F:metal ion binding"/>
    <property type="evidence" value="ECO:0007669"/>
    <property type="project" value="UniProtKB-KW"/>
</dbReference>
<dbReference type="CDD" id="cd12797">
    <property type="entry name" value="M23_peptidase"/>
    <property type="match status" value="1"/>
</dbReference>
<protein>
    <submittedName>
        <fullName evidence="9">M23 family peptidase</fullName>
    </submittedName>
</protein>